<evidence type="ECO:0000313" key="3">
    <source>
        <dbReference type="Proteomes" id="UP000320390"/>
    </source>
</evidence>
<name>A0A518ENG8_9BACT</name>
<keyword evidence="1" id="KW-1133">Transmembrane helix</keyword>
<evidence type="ECO:0000313" key="2">
    <source>
        <dbReference type="EMBL" id="QDV05632.1"/>
    </source>
</evidence>
<dbReference type="AlphaFoldDB" id="A0A518ENG8"/>
<keyword evidence="1" id="KW-0472">Membrane</keyword>
<accession>A0A518ENG8</accession>
<feature type="transmembrane region" description="Helical" evidence="1">
    <location>
        <begin position="7"/>
        <end position="23"/>
    </location>
</feature>
<organism evidence="2 3">
    <name type="scientific">Saltatorellus ferox</name>
    <dbReference type="NCBI Taxonomy" id="2528018"/>
    <lineage>
        <taxon>Bacteria</taxon>
        <taxon>Pseudomonadati</taxon>
        <taxon>Planctomycetota</taxon>
        <taxon>Planctomycetia</taxon>
        <taxon>Planctomycetia incertae sedis</taxon>
        <taxon>Saltatorellus</taxon>
    </lineage>
</organism>
<dbReference type="EMBL" id="CP036434">
    <property type="protein sequence ID" value="QDV05632.1"/>
    <property type="molecule type" value="Genomic_DNA"/>
</dbReference>
<dbReference type="RefSeq" id="WP_145195095.1">
    <property type="nucleotide sequence ID" value="NZ_CP036434.1"/>
</dbReference>
<keyword evidence="3" id="KW-1185">Reference proteome</keyword>
<sequence length="65" mass="7692">MKGYASTGLVFYLFGLFCAYWAQQTGRSSWLWFFLGWFFAPITGIFLVMKNAKDLRSKTKPRRQR</sequence>
<gene>
    <name evidence="2" type="ORF">Poly30_11310</name>
</gene>
<keyword evidence="1" id="KW-0812">Transmembrane</keyword>
<proteinExistence type="predicted"/>
<dbReference type="Proteomes" id="UP000320390">
    <property type="component" value="Chromosome"/>
</dbReference>
<feature type="transmembrane region" description="Helical" evidence="1">
    <location>
        <begin position="29"/>
        <end position="49"/>
    </location>
</feature>
<protein>
    <submittedName>
        <fullName evidence="2">Uncharacterized protein</fullName>
    </submittedName>
</protein>
<evidence type="ECO:0000256" key="1">
    <source>
        <dbReference type="SAM" id="Phobius"/>
    </source>
</evidence>
<reference evidence="2 3" key="1">
    <citation type="submission" date="2019-02" db="EMBL/GenBank/DDBJ databases">
        <title>Deep-cultivation of Planctomycetes and their phenomic and genomic characterization uncovers novel biology.</title>
        <authorList>
            <person name="Wiegand S."/>
            <person name="Jogler M."/>
            <person name="Boedeker C."/>
            <person name="Pinto D."/>
            <person name="Vollmers J."/>
            <person name="Rivas-Marin E."/>
            <person name="Kohn T."/>
            <person name="Peeters S.H."/>
            <person name="Heuer A."/>
            <person name="Rast P."/>
            <person name="Oberbeckmann S."/>
            <person name="Bunk B."/>
            <person name="Jeske O."/>
            <person name="Meyerdierks A."/>
            <person name="Storesund J.E."/>
            <person name="Kallscheuer N."/>
            <person name="Luecker S."/>
            <person name="Lage O.M."/>
            <person name="Pohl T."/>
            <person name="Merkel B.J."/>
            <person name="Hornburger P."/>
            <person name="Mueller R.-W."/>
            <person name="Bruemmer F."/>
            <person name="Labrenz M."/>
            <person name="Spormann A.M."/>
            <person name="Op den Camp H."/>
            <person name="Overmann J."/>
            <person name="Amann R."/>
            <person name="Jetten M.S.M."/>
            <person name="Mascher T."/>
            <person name="Medema M.H."/>
            <person name="Devos D.P."/>
            <person name="Kaster A.-K."/>
            <person name="Ovreas L."/>
            <person name="Rohde M."/>
            <person name="Galperin M.Y."/>
            <person name="Jogler C."/>
        </authorList>
    </citation>
    <scope>NUCLEOTIDE SEQUENCE [LARGE SCALE GENOMIC DNA]</scope>
    <source>
        <strain evidence="2 3">Poly30</strain>
    </source>
</reference>